<name>A0AAF0Y4N9_9TREE</name>
<evidence type="ECO:0000256" key="1">
    <source>
        <dbReference type="SAM" id="MobiDB-lite"/>
    </source>
</evidence>
<feature type="compositionally biased region" description="Polar residues" evidence="1">
    <location>
        <begin position="382"/>
        <end position="392"/>
    </location>
</feature>
<gene>
    <name evidence="2" type="ORF">LOC62_01G001749</name>
</gene>
<feature type="compositionally biased region" description="Low complexity" evidence="1">
    <location>
        <begin position="368"/>
        <end position="381"/>
    </location>
</feature>
<protein>
    <submittedName>
        <fullName evidence="2">Uncharacterized protein</fullName>
    </submittedName>
</protein>
<dbReference type="GeneID" id="87805003"/>
<dbReference type="Proteomes" id="UP000827549">
    <property type="component" value="Chromosome 1"/>
</dbReference>
<dbReference type="AlphaFoldDB" id="A0AAF0Y4N9"/>
<sequence length="485" mass="50641">MAAYWSNTKAVVRDQNSPTGVTPLRIQNITEPFPEGIAYDTGELPFGSHYIDIWLYNGAWRWMGGKSTLVSSPNIPKTTVHAVENGTVNPFFSIPEGSSTLRSEILGDSSPSGGTVQWDSVDANNGSSVTFKTLPNATYMIINGTIGPEYSQLNLNIAPMPPAAILTSAGSNGALVYSPYRNPAVLYWTPLDPKIQYTLSILGGLSTQPGPPQSGMTVTPWTANVHSVTFWTDKVSPVVSDPTPFEVDGTRSDGATRVPSDDDESADKVADELTPTQVAKAREAGFLGASGNAPRRWNWRQPPASEAGVSAVPSSVLEPGAAVPFSRGPASAVPSSIMIPHLGGPGSVAASSSLEPDDAVDSRFYDSARAGSSNGAGSSSAMLSPTSTQVNGVTVKDTEDNDTTAILAAPVHGDRRIQQAEDGGSVDDDGNVVMVPPSYNPSWASRGANLADSGAVTRVVSDRGATTVAEVDEDLVEPPALGRAV</sequence>
<feature type="region of interest" description="Disordered" evidence="1">
    <location>
        <begin position="368"/>
        <end position="399"/>
    </location>
</feature>
<organism evidence="2 3">
    <name type="scientific">Vanrija pseudolonga</name>
    <dbReference type="NCBI Taxonomy" id="143232"/>
    <lineage>
        <taxon>Eukaryota</taxon>
        <taxon>Fungi</taxon>
        <taxon>Dikarya</taxon>
        <taxon>Basidiomycota</taxon>
        <taxon>Agaricomycotina</taxon>
        <taxon>Tremellomycetes</taxon>
        <taxon>Trichosporonales</taxon>
        <taxon>Trichosporonaceae</taxon>
        <taxon>Vanrija</taxon>
    </lineage>
</organism>
<dbReference type="RefSeq" id="XP_062624231.1">
    <property type="nucleotide sequence ID" value="XM_062768247.1"/>
</dbReference>
<reference evidence="2" key="1">
    <citation type="submission" date="2023-10" db="EMBL/GenBank/DDBJ databases">
        <authorList>
            <person name="Noh H."/>
        </authorList>
    </citation>
    <scope>NUCLEOTIDE SEQUENCE</scope>
    <source>
        <strain evidence="2">DUCC4014</strain>
    </source>
</reference>
<proteinExistence type="predicted"/>
<evidence type="ECO:0000313" key="3">
    <source>
        <dbReference type="Proteomes" id="UP000827549"/>
    </source>
</evidence>
<keyword evidence="3" id="KW-1185">Reference proteome</keyword>
<accession>A0AAF0Y4N9</accession>
<feature type="region of interest" description="Disordered" evidence="1">
    <location>
        <begin position="239"/>
        <end position="269"/>
    </location>
</feature>
<dbReference type="EMBL" id="CP086714">
    <property type="protein sequence ID" value="WOO78199.1"/>
    <property type="molecule type" value="Genomic_DNA"/>
</dbReference>
<feature type="region of interest" description="Disordered" evidence="1">
    <location>
        <begin position="285"/>
        <end position="311"/>
    </location>
</feature>
<evidence type="ECO:0000313" key="2">
    <source>
        <dbReference type="EMBL" id="WOO78199.1"/>
    </source>
</evidence>